<organism evidence="1 2">
    <name type="scientific">Spiromyces aspiralis</name>
    <dbReference type="NCBI Taxonomy" id="68401"/>
    <lineage>
        <taxon>Eukaryota</taxon>
        <taxon>Fungi</taxon>
        <taxon>Fungi incertae sedis</taxon>
        <taxon>Zoopagomycota</taxon>
        <taxon>Kickxellomycotina</taxon>
        <taxon>Kickxellomycetes</taxon>
        <taxon>Kickxellales</taxon>
        <taxon>Kickxellaceae</taxon>
        <taxon>Spiromyces</taxon>
    </lineage>
</organism>
<evidence type="ECO:0000313" key="2">
    <source>
        <dbReference type="Proteomes" id="UP001145114"/>
    </source>
</evidence>
<protein>
    <submittedName>
        <fullName evidence="1">Uncharacterized protein</fullName>
    </submittedName>
</protein>
<keyword evidence="2" id="KW-1185">Reference proteome</keyword>
<dbReference type="Proteomes" id="UP001145114">
    <property type="component" value="Unassembled WGS sequence"/>
</dbReference>
<accession>A0ACC1HHF2</accession>
<gene>
    <name evidence="1" type="ORF">EV182_001984</name>
</gene>
<dbReference type="EMBL" id="JAMZIH010005503">
    <property type="protein sequence ID" value="KAJ1675076.1"/>
    <property type="molecule type" value="Genomic_DNA"/>
</dbReference>
<sequence>MSLPDTSLDSGPERKRRRCTASSTTGSNGASARVTGDVVSVGTNNWITFVRDNKLLVDKTKLLLHVMDDYGSDVIFRPPRFGKTMFLSMAHDFLNVARTDEELAERKRIFKGMSVHSADPTFVDKHCGKYPVIYINLKVAAIIDAWEHAISDTSNTRLNRIRDRINRKIDNMRNSIFDSVTIPTELVAYLSRYYNAKCIVLVDEFDVPVTSAPEGIREEVKDYMLDLLSPLGKDNKKVRRFIMVGIDPVSFNTFGSGLNNCIWYPLHKDSDCSREGASSYQFAFGFTEEEVGALVDRVADKMGLVEGQADRLRRVARKWYGGYHACRGVRLYNPWSVMSYIEDITKSREACLEAAESGRASRYWLATDDKAALARAFDMADGTRFLLPVIQDLVADFLNLVDATDGPAPNYDPRVRFRTERYMSDIEDPDNTMERMPWCVTTSDGVDQWAISIADSVQGAPATGILGANGFMTTLYYRGCLSVKDEAYLTIPNYEVLCAWLDLVGMDRLADRLVSGVGGRPVLVDRLLSGEYPEFIEHVEHALEAQGQEITAETHETFYRGLLSLMLSLFLDSAKYDVIREPRLRAADDGSGRKCAGVLIEVKRADPDTVDGDARSLTADDVMFIEDRSKDRRERACKKLGDKTFRSLAGLLAEGYDQVLENKYLSTFNGCCDEVLVVVASFSGGRCLFQFEYFKYRAEDWSLDPERHPVVDDLACPYNWPGL</sequence>
<name>A0ACC1HHF2_9FUNG</name>
<comment type="caution">
    <text evidence="1">The sequence shown here is derived from an EMBL/GenBank/DDBJ whole genome shotgun (WGS) entry which is preliminary data.</text>
</comment>
<reference evidence="1" key="1">
    <citation type="submission" date="2022-06" db="EMBL/GenBank/DDBJ databases">
        <title>Phylogenomic reconstructions and comparative analyses of Kickxellomycotina fungi.</title>
        <authorList>
            <person name="Reynolds N.K."/>
            <person name="Stajich J.E."/>
            <person name="Barry K."/>
            <person name="Grigoriev I.V."/>
            <person name="Crous P."/>
            <person name="Smith M.E."/>
        </authorList>
    </citation>
    <scope>NUCLEOTIDE SEQUENCE</scope>
    <source>
        <strain evidence="1">RSA 2271</strain>
    </source>
</reference>
<evidence type="ECO:0000313" key="1">
    <source>
        <dbReference type="EMBL" id="KAJ1675076.1"/>
    </source>
</evidence>
<proteinExistence type="predicted"/>